<dbReference type="InterPro" id="IPR036366">
    <property type="entry name" value="PGBDSf"/>
</dbReference>
<dbReference type="InterPro" id="IPR050570">
    <property type="entry name" value="Cell_wall_metabolism_enzyme"/>
</dbReference>
<feature type="region of interest" description="Disordered" evidence="1">
    <location>
        <begin position="1"/>
        <end position="22"/>
    </location>
</feature>
<dbReference type="InterPro" id="IPR036365">
    <property type="entry name" value="PGBD-like_sf"/>
</dbReference>
<dbReference type="RefSeq" id="WP_141927176.1">
    <property type="nucleotide sequence ID" value="NZ_BAABCI010000004.1"/>
</dbReference>
<evidence type="ECO:0000313" key="5">
    <source>
        <dbReference type="Proteomes" id="UP000320806"/>
    </source>
</evidence>
<feature type="region of interest" description="Disordered" evidence="1">
    <location>
        <begin position="218"/>
        <end position="251"/>
    </location>
</feature>
<dbReference type="SUPFAM" id="SSF47090">
    <property type="entry name" value="PGBD-like"/>
    <property type="match status" value="2"/>
</dbReference>
<evidence type="ECO:0000313" key="4">
    <source>
        <dbReference type="EMBL" id="TQJ12884.1"/>
    </source>
</evidence>
<gene>
    <name evidence="4" type="ORF">FB459_0261</name>
</gene>
<dbReference type="InterPro" id="IPR016047">
    <property type="entry name" value="M23ase_b-sheet_dom"/>
</dbReference>
<reference evidence="4 5" key="1">
    <citation type="submission" date="2019-06" db="EMBL/GenBank/DDBJ databases">
        <title>Sequencing the genomes of 1000 actinobacteria strains.</title>
        <authorList>
            <person name="Klenk H.-P."/>
        </authorList>
    </citation>
    <scope>NUCLEOTIDE SEQUENCE [LARGE SCALE GENOMIC DNA]</scope>
    <source>
        <strain evidence="4 5">DSM 19828</strain>
    </source>
</reference>
<name>A0A542EC71_9MICO</name>
<dbReference type="Gene3D" id="1.10.101.10">
    <property type="entry name" value="PGBD-like superfamily/PGBD"/>
    <property type="match status" value="2"/>
</dbReference>
<feature type="domain" description="Peptidoglycan binding-like" evidence="2">
    <location>
        <begin position="86"/>
        <end position="136"/>
    </location>
</feature>
<sequence>MLRTSPAPRHLKRRPNPAAGAITSPRLMAGVGVAVTVPTGAATVLAPAAEAAAPTAAPAAAPKAAPSVVRTPAAQNVVWLSIGSEGELVKTLQQRLGGLVVDGSFGPATQSRLMSYQASKNLYVDGRVGPATWAALGGFPGKAGEGKVCRVSTLRFGSTGDLVRTAQQRLGGLTVDGSFGPATLARVRAYQASKSLPVTGTVDSATWRALDGFPCVGTGGPTTGTGTTTTPGTTTTDTTGPATPSVGDPSGPYRMPWAKGGTFKITQGPGGSWSHHTSYNRHGIDFGMPVGTPIVASRAGVVQDTGYTSMGGGMYVRIKDASGACQVYFHLSAYRVVAGQPIAQGQPIATSGNTGNSSGPHLHFGLIDCNTWRSHSLPNSVERGTNYSSGVFVTSTNG</sequence>
<dbReference type="EMBL" id="VFMO01000001">
    <property type="protein sequence ID" value="TQJ12884.1"/>
    <property type="molecule type" value="Genomic_DNA"/>
</dbReference>
<dbReference type="OrthoDB" id="8210007at2"/>
<keyword evidence="5" id="KW-1185">Reference proteome</keyword>
<dbReference type="Gene3D" id="2.70.70.10">
    <property type="entry name" value="Glucose Permease (Domain IIA)"/>
    <property type="match status" value="1"/>
</dbReference>
<evidence type="ECO:0000259" key="3">
    <source>
        <dbReference type="Pfam" id="PF01551"/>
    </source>
</evidence>
<dbReference type="PANTHER" id="PTHR21666:SF294">
    <property type="entry name" value="PEPTIDASE M23"/>
    <property type="match status" value="1"/>
</dbReference>
<dbReference type="GO" id="GO:0004222">
    <property type="term" value="F:metalloendopeptidase activity"/>
    <property type="evidence" value="ECO:0007669"/>
    <property type="project" value="TreeGrafter"/>
</dbReference>
<dbReference type="PANTHER" id="PTHR21666">
    <property type="entry name" value="PEPTIDASE-RELATED"/>
    <property type="match status" value="1"/>
</dbReference>
<evidence type="ECO:0000256" key="1">
    <source>
        <dbReference type="SAM" id="MobiDB-lite"/>
    </source>
</evidence>
<dbReference type="SUPFAM" id="SSF51261">
    <property type="entry name" value="Duplicated hybrid motif"/>
    <property type="match status" value="1"/>
</dbReference>
<feature type="domain" description="Peptidoglycan binding-like" evidence="2">
    <location>
        <begin position="160"/>
        <end position="210"/>
    </location>
</feature>
<accession>A0A542EC71</accession>
<feature type="compositionally biased region" description="Low complexity" evidence="1">
    <location>
        <begin position="224"/>
        <end position="244"/>
    </location>
</feature>
<dbReference type="AlphaFoldDB" id="A0A542EC71"/>
<dbReference type="InterPro" id="IPR002477">
    <property type="entry name" value="Peptidoglycan-bd-like"/>
</dbReference>
<dbReference type="Proteomes" id="UP000320806">
    <property type="component" value="Unassembled WGS sequence"/>
</dbReference>
<dbReference type="Pfam" id="PF01471">
    <property type="entry name" value="PG_binding_1"/>
    <property type="match status" value="2"/>
</dbReference>
<evidence type="ECO:0000259" key="2">
    <source>
        <dbReference type="Pfam" id="PF01471"/>
    </source>
</evidence>
<feature type="domain" description="M23ase beta-sheet core" evidence="3">
    <location>
        <begin position="281"/>
        <end position="366"/>
    </location>
</feature>
<proteinExistence type="predicted"/>
<comment type="caution">
    <text evidence="4">The sequence shown here is derived from an EMBL/GenBank/DDBJ whole genome shotgun (WGS) entry which is preliminary data.</text>
</comment>
<dbReference type="InterPro" id="IPR011055">
    <property type="entry name" value="Dup_hybrid_motif"/>
</dbReference>
<dbReference type="CDD" id="cd12797">
    <property type="entry name" value="M23_peptidase"/>
    <property type="match status" value="1"/>
</dbReference>
<organism evidence="4 5">
    <name type="scientific">Yimella lutea</name>
    <dbReference type="NCBI Taxonomy" id="587872"/>
    <lineage>
        <taxon>Bacteria</taxon>
        <taxon>Bacillati</taxon>
        <taxon>Actinomycetota</taxon>
        <taxon>Actinomycetes</taxon>
        <taxon>Micrococcales</taxon>
        <taxon>Dermacoccaceae</taxon>
        <taxon>Yimella</taxon>
    </lineage>
</organism>
<dbReference type="Pfam" id="PF01551">
    <property type="entry name" value="Peptidase_M23"/>
    <property type="match status" value="1"/>
</dbReference>
<protein>
    <submittedName>
        <fullName evidence="4">Putative peptidoglycan binding protein</fullName>
    </submittedName>
</protein>